<sequence>MSDDNNQNTLAFQLQGLARQLDEIRQQLQQQSQPTPTVTPSHMEADDDYDPQIIERSVASDLIPTEQLQRALPGMADDFFAHLWTNLIESVLNLAENVGRFTKHHDGQLSEIQRCLAATTCPMDKFLHESLRSNAPSIPIEEVIYFMNTMHTLVSDTASHITQLRMDNVSRETRLVAPPIQPKTKLTPSTTPLFQDTKAIADSTNLRKAVQAVSRKPQRRQFNCSHSQQPRSTRHRNQQPSGAYDSTFQVGHSSSNTPGHSQPAIIGGCLSSFSSAWSKLSAEKWVQSVIEKGYRIPFSTPPPTSATYQSQHLPHLRVPQLSLQQRTTVEAEVHALLVKQAIEKVLPENQNDQLGFHSTLFTILKKTGGETSGPQSEAIKSVSSSHTVQDGNHKDYIQSSSEGILHDKYRFDRCFSPCISSRNIQKVSTVSLESQGFSISHHPFLTFSEPYGVHQDIEIEGNLQIRDIRVPRESKEITAKSVYNHSVSRLSDQHRDDDINGTHQQDTRHWQVSPEIITPNQVFPRETAHSATSPTGKSVKKIESTTRYVDRTCQMESSMVDTKFDTMEWTHFYSRSPSPRTVHRCIHDRSGNIRWFQRHQRFVVAKREVTAYKLSRAYGHIFNRHQSKISRPLYSNLLQQLHRRLLRRSFWPNQITASFGSHSKNMEQLLNEQYTNKGGLYNNDVQPGQFTVPTTIGSTTEIESRPENILSTGTTMGSAFSRSIYSTAEHQMPPVM</sequence>
<proteinExistence type="predicted"/>
<evidence type="ECO:0000313" key="2">
    <source>
        <dbReference type="EMBL" id="KAG2228889.1"/>
    </source>
</evidence>
<feature type="compositionally biased region" description="Low complexity" evidence="1">
    <location>
        <begin position="26"/>
        <end position="40"/>
    </location>
</feature>
<evidence type="ECO:0000313" key="3">
    <source>
        <dbReference type="Proteomes" id="UP000613177"/>
    </source>
</evidence>
<dbReference type="EMBL" id="JAEPRE010000342">
    <property type="protein sequence ID" value="KAG2228889.1"/>
    <property type="molecule type" value="Genomic_DNA"/>
</dbReference>
<keyword evidence="3" id="KW-1185">Reference proteome</keyword>
<feature type="compositionally biased region" description="Polar residues" evidence="1">
    <location>
        <begin position="220"/>
        <end position="231"/>
    </location>
</feature>
<feature type="region of interest" description="Disordered" evidence="1">
    <location>
        <begin position="26"/>
        <end position="47"/>
    </location>
</feature>
<feature type="compositionally biased region" description="Polar residues" evidence="1">
    <location>
        <begin position="238"/>
        <end position="260"/>
    </location>
</feature>
<protein>
    <submittedName>
        <fullName evidence="2">Uncharacterized protein</fullName>
    </submittedName>
</protein>
<comment type="caution">
    <text evidence="2">The sequence shown here is derived from an EMBL/GenBank/DDBJ whole genome shotgun (WGS) entry which is preliminary data.</text>
</comment>
<gene>
    <name evidence="2" type="ORF">INT48_007054</name>
</gene>
<accession>A0A8H7SG91</accession>
<organism evidence="2 3">
    <name type="scientific">Thamnidium elegans</name>
    <dbReference type="NCBI Taxonomy" id="101142"/>
    <lineage>
        <taxon>Eukaryota</taxon>
        <taxon>Fungi</taxon>
        <taxon>Fungi incertae sedis</taxon>
        <taxon>Mucoromycota</taxon>
        <taxon>Mucoromycotina</taxon>
        <taxon>Mucoromycetes</taxon>
        <taxon>Mucorales</taxon>
        <taxon>Mucorineae</taxon>
        <taxon>Mucoraceae</taxon>
        <taxon>Thamnidium</taxon>
    </lineage>
</organism>
<evidence type="ECO:0000256" key="1">
    <source>
        <dbReference type="SAM" id="MobiDB-lite"/>
    </source>
</evidence>
<name>A0A8H7SG91_9FUNG</name>
<dbReference type="Proteomes" id="UP000613177">
    <property type="component" value="Unassembled WGS sequence"/>
</dbReference>
<reference evidence="2" key="1">
    <citation type="submission" date="2021-01" db="EMBL/GenBank/DDBJ databases">
        <title>Metabolic potential, ecology and presence of endohyphal bacteria is reflected in genomic diversity of Mucoromycotina.</title>
        <authorList>
            <person name="Muszewska A."/>
            <person name="Okrasinska A."/>
            <person name="Steczkiewicz K."/>
            <person name="Drgas O."/>
            <person name="Orlowska M."/>
            <person name="Perlinska-Lenart U."/>
            <person name="Aleksandrzak-Piekarczyk T."/>
            <person name="Szatraj K."/>
            <person name="Zielenkiewicz U."/>
            <person name="Pilsyk S."/>
            <person name="Malc E."/>
            <person name="Mieczkowski P."/>
            <person name="Kruszewska J.S."/>
            <person name="Biernat P."/>
            <person name="Pawlowska J."/>
        </authorList>
    </citation>
    <scope>NUCLEOTIDE SEQUENCE</scope>
    <source>
        <strain evidence="2">WA0000018081</strain>
    </source>
</reference>
<dbReference type="AlphaFoldDB" id="A0A8H7SG91"/>
<feature type="region of interest" description="Disordered" evidence="1">
    <location>
        <begin position="212"/>
        <end position="262"/>
    </location>
</feature>